<evidence type="ECO:0000313" key="2">
    <source>
        <dbReference type="Proteomes" id="UP001501446"/>
    </source>
</evidence>
<organism evidence="1 2">
    <name type="scientific">Kocuria gwangalliensis</name>
    <dbReference type="NCBI Taxonomy" id="501592"/>
    <lineage>
        <taxon>Bacteria</taxon>
        <taxon>Bacillati</taxon>
        <taxon>Actinomycetota</taxon>
        <taxon>Actinomycetes</taxon>
        <taxon>Micrococcales</taxon>
        <taxon>Micrococcaceae</taxon>
        <taxon>Kocuria</taxon>
    </lineage>
</organism>
<dbReference type="EMBL" id="BAABLN010000002">
    <property type="protein sequence ID" value="GAA4689924.1"/>
    <property type="molecule type" value="Genomic_DNA"/>
</dbReference>
<evidence type="ECO:0000313" key="1">
    <source>
        <dbReference type="EMBL" id="GAA4689924.1"/>
    </source>
</evidence>
<dbReference type="RefSeq" id="WP_345310354.1">
    <property type="nucleotide sequence ID" value="NZ_BAABLN010000002.1"/>
</dbReference>
<keyword evidence="2" id="KW-1185">Reference proteome</keyword>
<reference evidence="2" key="1">
    <citation type="journal article" date="2019" name="Int. J. Syst. Evol. Microbiol.">
        <title>The Global Catalogue of Microorganisms (GCM) 10K type strain sequencing project: providing services to taxonomists for standard genome sequencing and annotation.</title>
        <authorList>
            <consortium name="The Broad Institute Genomics Platform"/>
            <consortium name="The Broad Institute Genome Sequencing Center for Infectious Disease"/>
            <person name="Wu L."/>
            <person name="Ma J."/>
        </authorList>
    </citation>
    <scope>NUCLEOTIDE SEQUENCE [LARGE SCALE GENOMIC DNA]</scope>
    <source>
        <strain evidence="2">JCM 18958</strain>
    </source>
</reference>
<dbReference type="Proteomes" id="UP001501446">
    <property type="component" value="Unassembled WGS sequence"/>
</dbReference>
<comment type="caution">
    <text evidence="1">The sequence shown here is derived from an EMBL/GenBank/DDBJ whole genome shotgun (WGS) entry which is preliminary data.</text>
</comment>
<name>A0ABP8WHD9_9MICC</name>
<proteinExistence type="predicted"/>
<gene>
    <name evidence="1" type="ORF">GCM10025781_03450</name>
</gene>
<accession>A0ABP8WHD9</accession>
<protein>
    <recommendedName>
        <fullName evidence="3">DUF2812 domain-containing protein</fullName>
    </recommendedName>
</protein>
<sequence length="190" mass="21776">MVKDPEHLPPYKKWDWLWRSTFELEYQGTLLVADVDYFDFSERIRLYRDGDFVAAGSSPVRLPVDCQATVEAALSLYGMRYVRLVRSSAGTSETFRPSPGTGEDRRARFAANYPGPDRIISMCSWIVLMLALLTQVPEILNVVGRIFDVYVPTFQLPNWLNITLQIGGVLAGLDRALRMKFNRWIDETHL</sequence>
<evidence type="ECO:0008006" key="3">
    <source>
        <dbReference type="Google" id="ProtNLM"/>
    </source>
</evidence>